<dbReference type="GeneID" id="95388419"/>
<dbReference type="CDD" id="cd17631">
    <property type="entry name" value="FACL_FadD13-like"/>
    <property type="match status" value="1"/>
</dbReference>
<comment type="similarity">
    <text evidence="1">Belongs to the ATP-dependent AMP-binding enzyme family.</text>
</comment>
<evidence type="ECO:0000313" key="6">
    <source>
        <dbReference type="Proteomes" id="UP000579945"/>
    </source>
</evidence>
<protein>
    <submittedName>
        <fullName evidence="5">Acyl-CoA synthetase (AMP-forming)/AMP-acid ligase II</fullName>
    </submittedName>
</protein>
<name>A0A7W5UWJ1_9ACTN</name>
<dbReference type="PANTHER" id="PTHR43767">
    <property type="entry name" value="LONG-CHAIN-FATTY-ACID--COA LIGASE"/>
    <property type="match status" value="1"/>
</dbReference>
<accession>A0A7W5UWJ1</accession>
<dbReference type="InterPro" id="IPR050237">
    <property type="entry name" value="ATP-dep_AMP-bd_enzyme"/>
</dbReference>
<dbReference type="EMBL" id="JACIBV010000001">
    <property type="protein sequence ID" value="MBB3726031.1"/>
    <property type="molecule type" value="Genomic_DNA"/>
</dbReference>
<feature type="domain" description="AMP-dependent synthetase/ligase" evidence="3">
    <location>
        <begin position="14"/>
        <end position="368"/>
    </location>
</feature>
<dbReference type="Proteomes" id="UP000579945">
    <property type="component" value="Unassembled WGS sequence"/>
</dbReference>
<dbReference type="InterPro" id="IPR020845">
    <property type="entry name" value="AMP-binding_CS"/>
</dbReference>
<dbReference type="SUPFAM" id="SSF56801">
    <property type="entry name" value="Acetyl-CoA synthetase-like"/>
    <property type="match status" value="1"/>
</dbReference>
<evidence type="ECO:0000256" key="2">
    <source>
        <dbReference type="ARBA" id="ARBA00022598"/>
    </source>
</evidence>
<dbReference type="Pfam" id="PF13193">
    <property type="entry name" value="AMP-binding_C"/>
    <property type="match status" value="1"/>
</dbReference>
<proteinExistence type="inferred from homology"/>
<dbReference type="InterPro" id="IPR025110">
    <property type="entry name" value="AMP-bd_C"/>
</dbReference>
<dbReference type="PANTHER" id="PTHR43767:SF7">
    <property type="entry name" value="MEDIUM_LONG-CHAIN-FATTY-ACID--COA LIGASE FADD8"/>
    <property type="match status" value="1"/>
</dbReference>
<dbReference type="AlphaFoldDB" id="A0A7W5UWJ1"/>
<evidence type="ECO:0000259" key="3">
    <source>
        <dbReference type="Pfam" id="PF00501"/>
    </source>
</evidence>
<comment type="caution">
    <text evidence="5">The sequence shown here is derived from an EMBL/GenBank/DDBJ whole genome shotgun (WGS) entry which is preliminary data.</text>
</comment>
<evidence type="ECO:0000256" key="1">
    <source>
        <dbReference type="ARBA" id="ARBA00006432"/>
    </source>
</evidence>
<evidence type="ECO:0000313" key="5">
    <source>
        <dbReference type="EMBL" id="MBB3726031.1"/>
    </source>
</evidence>
<evidence type="ECO:0000259" key="4">
    <source>
        <dbReference type="Pfam" id="PF13193"/>
    </source>
</evidence>
<dbReference type="GO" id="GO:0016877">
    <property type="term" value="F:ligase activity, forming carbon-sulfur bonds"/>
    <property type="evidence" value="ECO:0007669"/>
    <property type="project" value="UniProtKB-ARBA"/>
</dbReference>
<dbReference type="InterPro" id="IPR045851">
    <property type="entry name" value="AMP-bd_C_sf"/>
</dbReference>
<dbReference type="Gene3D" id="3.40.50.12780">
    <property type="entry name" value="N-terminal domain of ligase-like"/>
    <property type="match status" value="1"/>
</dbReference>
<dbReference type="InterPro" id="IPR042099">
    <property type="entry name" value="ANL_N_sf"/>
</dbReference>
<sequence>MNLGSYLSRSSMFWPDREALVCGERRWTYRQLEAVTNRLASALLARGVAPGQAVATFAGNSDQVVVTEMALYKGAFLRVPINARLATEEIEHILTDAAVRVLFTDAPRAEPARAAAGRSATDCLVIDCDRDLADLLAEGSDEPVAIDVDEHDPAVLNFTSGSTGKLKAAVQTQGNRLANMRKLLMNPDGAPSTEERYLAAGPITHATGMGILAALSRGATVVVLPQWDAGEFLRTIEAERITSTFLVPIMLNMVLADAAITATDLSSLERLAVGGAPVSPQRLRQAVEAFGPVIMQGYGLGETTSGVTVLTRQDVLTGTTTDPELLLSCGRAMFDTEVRVVDGEGRPVPAGVHGEVVVRGPDCVREYWNEPELSAETFRDGWVHTGDVGYLREDGYLFIVDRKKDMIISGGFNVYSSEVEAVLYEHPDVAEACVVGVPDEKWGEAVKAVVIPRPGAEVSAEALIDFCGERLSRVKKPKSVEFVADLPINRNGKIDRRAVREPYWSDTARNVH</sequence>
<dbReference type="Gene3D" id="3.30.300.30">
    <property type="match status" value="1"/>
</dbReference>
<dbReference type="Pfam" id="PF00501">
    <property type="entry name" value="AMP-binding"/>
    <property type="match status" value="1"/>
</dbReference>
<dbReference type="PROSITE" id="PS00455">
    <property type="entry name" value="AMP_BINDING"/>
    <property type="match status" value="1"/>
</dbReference>
<dbReference type="FunFam" id="3.30.300.30:FF:000008">
    <property type="entry name" value="2,3-dihydroxybenzoate-AMP ligase"/>
    <property type="match status" value="1"/>
</dbReference>
<keyword evidence="6" id="KW-1185">Reference proteome</keyword>
<gene>
    <name evidence="5" type="ORF">FHR33_001891</name>
</gene>
<dbReference type="InterPro" id="IPR000873">
    <property type="entry name" value="AMP-dep_synth/lig_dom"/>
</dbReference>
<feature type="domain" description="AMP-binding enzyme C-terminal" evidence="4">
    <location>
        <begin position="418"/>
        <end position="493"/>
    </location>
</feature>
<organism evidence="5 6">
    <name type="scientific">Nonomuraea dietziae</name>
    <dbReference type="NCBI Taxonomy" id="65515"/>
    <lineage>
        <taxon>Bacteria</taxon>
        <taxon>Bacillati</taxon>
        <taxon>Actinomycetota</taxon>
        <taxon>Actinomycetes</taxon>
        <taxon>Streptosporangiales</taxon>
        <taxon>Streptosporangiaceae</taxon>
        <taxon>Nonomuraea</taxon>
    </lineage>
</organism>
<reference evidence="5 6" key="1">
    <citation type="submission" date="2020-08" db="EMBL/GenBank/DDBJ databases">
        <title>Sequencing the genomes of 1000 actinobacteria strains.</title>
        <authorList>
            <person name="Klenk H.-P."/>
        </authorList>
    </citation>
    <scope>NUCLEOTIDE SEQUENCE [LARGE SCALE GENOMIC DNA]</scope>
    <source>
        <strain evidence="5 6">DSM 44320</strain>
    </source>
</reference>
<dbReference type="RefSeq" id="WP_183645539.1">
    <property type="nucleotide sequence ID" value="NZ_JACIBV010000001.1"/>
</dbReference>
<keyword evidence="2 5" id="KW-0436">Ligase</keyword>